<evidence type="ECO:0000313" key="1">
    <source>
        <dbReference type="EMBL" id="ESQ29103.1"/>
    </source>
</evidence>
<dbReference type="Proteomes" id="UP000030689">
    <property type="component" value="Unassembled WGS sequence"/>
</dbReference>
<protein>
    <submittedName>
        <fullName evidence="1">Uncharacterized protein</fullName>
    </submittedName>
</protein>
<dbReference type="KEGG" id="eus:EUTSA_v10023769mg"/>
<evidence type="ECO:0000313" key="2">
    <source>
        <dbReference type="Proteomes" id="UP000030689"/>
    </source>
</evidence>
<gene>
    <name evidence="1" type="ORF">EUTSA_v10023769mg</name>
</gene>
<sequence length="108" mass="12247">MRSRNRLKSNGDERFSVAMTDLSWASVGFPPSDRIKIPSSDGAIFPSPSVSKSMKASFIEDTWSSLKPSLPIFRFLRVFGSDLSESLSTTNSYFLLYAFLVLKLRWRD</sequence>
<name>V4KP34_EUTSA</name>
<dbReference type="Gramene" id="ESQ29103">
    <property type="protein sequence ID" value="ESQ29103"/>
    <property type="gene ID" value="EUTSA_v10023769mg"/>
</dbReference>
<organism evidence="1 2">
    <name type="scientific">Eutrema salsugineum</name>
    <name type="common">Saltwater cress</name>
    <name type="synonym">Sisymbrium salsugineum</name>
    <dbReference type="NCBI Taxonomy" id="72664"/>
    <lineage>
        <taxon>Eukaryota</taxon>
        <taxon>Viridiplantae</taxon>
        <taxon>Streptophyta</taxon>
        <taxon>Embryophyta</taxon>
        <taxon>Tracheophyta</taxon>
        <taxon>Spermatophyta</taxon>
        <taxon>Magnoliopsida</taxon>
        <taxon>eudicotyledons</taxon>
        <taxon>Gunneridae</taxon>
        <taxon>Pentapetalae</taxon>
        <taxon>rosids</taxon>
        <taxon>malvids</taxon>
        <taxon>Brassicales</taxon>
        <taxon>Brassicaceae</taxon>
        <taxon>Eutremeae</taxon>
        <taxon>Eutrema</taxon>
    </lineage>
</organism>
<accession>V4KP34</accession>
<reference evidence="1 2" key="1">
    <citation type="journal article" date="2013" name="Front. Plant Sci.">
        <title>The Reference Genome of the Halophytic Plant Eutrema salsugineum.</title>
        <authorList>
            <person name="Yang R."/>
            <person name="Jarvis D.E."/>
            <person name="Chen H."/>
            <person name="Beilstein M.A."/>
            <person name="Grimwood J."/>
            <person name="Jenkins J."/>
            <person name="Shu S."/>
            <person name="Prochnik S."/>
            <person name="Xin M."/>
            <person name="Ma C."/>
            <person name="Schmutz J."/>
            <person name="Wing R.A."/>
            <person name="Mitchell-Olds T."/>
            <person name="Schumaker K.S."/>
            <person name="Wang X."/>
        </authorList>
    </citation>
    <scope>NUCLEOTIDE SEQUENCE [LARGE SCALE GENOMIC DNA]</scope>
</reference>
<keyword evidence="2" id="KW-1185">Reference proteome</keyword>
<proteinExistence type="predicted"/>
<dbReference type="AlphaFoldDB" id="V4KP34"/>
<dbReference type="EMBL" id="KI517881">
    <property type="protein sequence ID" value="ESQ29103.1"/>
    <property type="molecule type" value="Genomic_DNA"/>
</dbReference>